<dbReference type="AlphaFoldDB" id="A0AAX0S348"/>
<evidence type="ECO:0008006" key="5">
    <source>
        <dbReference type="Google" id="ProtNLM"/>
    </source>
</evidence>
<accession>A0AAX0S348</accession>
<reference evidence="2 3" key="1">
    <citation type="submission" date="2017-09" db="EMBL/GenBank/DDBJ databases">
        <title>Large-scale bioinformatics analysis of Bacillus genomes uncovers conserved roles of natural products in bacterial physiology.</title>
        <authorList>
            <consortium name="Agbiome Team Llc"/>
            <person name="Bleich R.M."/>
            <person name="Kirk G.J."/>
            <person name="Santa Maria K.C."/>
            <person name="Allen S.E."/>
            <person name="Farag S."/>
            <person name="Shank E.A."/>
            <person name="Bowers A."/>
        </authorList>
    </citation>
    <scope>NUCLEOTIDE SEQUENCE [LARGE SCALE GENOMIC DNA]</scope>
    <source>
        <strain evidence="2 3">AFS003229</strain>
    </source>
</reference>
<gene>
    <name evidence="2" type="ORF">CN689_13220</name>
    <name evidence="1" type="ORF">DTO10_09180</name>
</gene>
<protein>
    <recommendedName>
        <fullName evidence="5">Transposase</fullName>
    </recommendedName>
</protein>
<evidence type="ECO:0000313" key="2">
    <source>
        <dbReference type="EMBL" id="PEJ32553.1"/>
    </source>
</evidence>
<dbReference type="EMBL" id="CP030926">
    <property type="protein sequence ID" value="AXN38566.1"/>
    <property type="molecule type" value="Genomic_DNA"/>
</dbReference>
<proteinExistence type="predicted"/>
<evidence type="ECO:0000313" key="1">
    <source>
        <dbReference type="EMBL" id="AXN38566.1"/>
    </source>
</evidence>
<organism evidence="2 3">
    <name type="scientific">Peribacillus butanolivorans</name>
    <dbReference type="NCBI Taxonomy" id="421767"/>
    <lineage>
        <taxon>Bacteria</taxon>
        <taxon>Bacillati</taxon>
        <taxon>Bacillota</taxon>
        <taxon>Bacilli</taxon>
        <taxon>Bacillales</taxon>
        <taxon>Bacillaceae</taxon>
        <taxon>Peribacillus</taxon>
    </lineage>
</organism>
<dbReference type="EMBL" id="NUEQ01000024">
    <property type="protein sequence ID" value="PEJ32553.1"/>
    <property type="molecule type" value="Genomic_DNA"/>
</dbReference>
<dbReference type="KEGG" id="pbut:DTO10_09180"/>
<keyword evidence="4" id="KW-1185">Reference proteome</keyword>
<sequence>MWMEQVSNSFIYVDIGSKVDQGLKMQTKKFLDGFLDFVETDIKKFKNLSFSRRLRRKNDKSLPLNDGRLL</sequence>
<dbReference type="Proteomes" id="UP000260457">
    <property type="component" value="Chromosome"/>
</dbReference>
<dbReference type="Proteomes" id="UP000220106">
    <property type="component" value="Unassembled WGS sequence"/>
</dbReference>
<name>A0AAX0S348_9BACI</name>
<evidence type="ECO:0000313" key="3">
    <source>
        <dbReference type="Proteomes" id="UP000220106"/>
    </source>
</evidence>
<evidence type="ECO:0000313" key="4">
    <source>
        <dbReference type="Proteomes" id="UP000260457"/>
    </source>
</evidence>
<reference evidence="1 4" key="2">
    <citation type="submission" date="2018-07" db="EMBL/GenBank/DDBJ databases">
        <title>The molecular basis for the intramolecular migration of carboxyl group in the catabolism of para-hydroxybenzoate via gentisate.</title>
        <authorList>
            <person name="Zhao H."/>
            <person name="Xu Y."/>
            <person name="Lin S."/>
            <person name="Spain J.C."/>
            <person name="Zhou N.-Y."/>
        </authorList>
    </citation>
    <scope>NUCLEOTIDE SEQUENCE [LARGE SCALE GENOMIC DNA]</scope>
    <source>
        <strain evidence="1 4">PHB-7a</strain>
    </source>
</reference>